<evidence type="ECO:0000313" key="1">
    <source>
        <dbReference type="EMBL" id="GIO43481.1"/>
    </source>
</evidence>
<dbReference type="AlphaFoldDB" id="A0A920CK39"/>
<keyword evidence="2" id="KW-1185">Reference proteome</keyword>
<dbReference type="RefSeq" id="WP_301628635.1">
    <property type="nucleotide sequence ID" value="NZ_BORS01000011.1"/>
</dbReference>
<accession>A0A920CK39</accession>
<proteinExistence type="predicted"/>
<dbReference type="EMBL" id="BORS01000011">
    <property type="protein sequence ID" value="GIO43481.1"/>
    <property type="molecule type" value="Genomic_DNA"/>
</dbReference>
<comment type="caution">
    <text evidence="1">The sequence shown here is derived from an EMBL/GenBank/DDBJ whole genome shotgun (WGS) entry which is preliminary data.</text>
</comment>
<organism evidence="1 2">
    <name type="scientific">Paenibacillus apis</name>
    <dbReference type="NCBI Taxonomy" id="1792174"/>
    <lineage>
        <taxon>Bacteria</taxon>
        <taxon>Bacillati</taxon>
        <taxon>Bacillota</taxon>
        <taxon>Bacilli</taxon>
        <taxon>Bacillales</taxon>
        <taxon>Paenibacillaceae</taxon>
        <taxon>Paenibacillus</taxon>
    </lineage>
</organism>
<name>A0A920CK39_9BACL</name>
<gene>
    <name evidence="1" type="ORF">J41TS4_32390</name>
</gene>
<dbReference type="Proteomes" id="UP000678895">
    <property type="component" value="Unassembled WGS sequence"/>
</dbReference>
<reference evidence="1" key="1">
    <citation type="submission" date="2021-03" db="EMBL/GenBank/DDBJ databases">
        <title>Antimicrobial resistance genes in bacteria isolated from Japanese honey, and their potential for conferring macrolide and lincosamide resistance in the American foulbrood pathogen Paenibacillus larvae.</title>
        <authorList>
            <person name="Okamoto M."/>
            <person name="Kumagai M."/>
            <person name="Kanamori H."/>
            <person name="Takamatsu D."/>
        </authorList>
    </citation>
    <scope>NUCLEOTIDE SEQUENCE</scope>
    <source>
        <strain evidence="1">J41TS4</strain>
    </source>
</reference>
<protein>
    <submittedName>
        <fullName evidence="1">Uncharacterized protein</fullName>
    </submittedName>
</protein>
<sequence length="177" mass="20901">MRNNIQVPFGYEPPAEREKGTLVFYDSFEEITEEELDQALALLERRSFAQLVLYPLHEETVRRMSRKPVTPYYKREDALHDWRRSRGSSQVTVEGWDGKRKKYTPMDSALRFLAEKYPAPYFLYLTPEMANAFASFSSFEEWITRVRLILTEEPVQPHSRLTQFSHRWETAAAEGSR</sequence>
<evidence type="ECO:0000313" key="2">
    <source>
        <dbReference type="Proteomes" id="UP000678895"/>
    </source>
</evidence>